<dbReference type="EMBL" id="BARS01059324">
    <property type="protein sequence ID" value="GAG44254.1"/>
    <property type="molecule type" value="Genomic_DNA"/>
</dbReference>
<proteinExistence type="predicted"/>
<accession>X0XM38</accession>
<sequence>DAVLIPLTALQQTVAQPRTAQGERVVSSISLTVSDEEQADYVVGEITSLLRT</sequence>
<dbReference type="AlphaFoldDB" id="X0XM38"/>
<evidence type="ECO:0000313" key="1">
    <source>
        <dbReference type="EMBL" id="GAG44254.1"/>
    </source>
</evidence>
<comment type="caution">
    <text evidence="1">The sequence shown here is derived from an EMBL/GenBank/DDBJ whole genome shotgun (WGS) entry which is preliminary data.</text>
</comment>
<reference evidence="1" key="1">
    <citation type="journal article" date="2014" name="Front. Microbiol.">
        <title>High frequency of phylogenetically diverse reductive dehalogenase-homologous genes in deep subseafloor sedimentary metagenomes.</title>
        <authorList>
            <person name="Kawai M."/>
            <person name="Futagami T."/>
            <person name="Toyoda A."/>
            <person name="Takaki Y."/>
            <person name="Nishi S."/>
            <person name="Hori S."/>
            <person name="Arai W."/>
            <person name="Tsubouchi T."/>
            <person name="Morono Y."/>
            <person name="Uchiyama I."/>
            <person name="Ito T."/>
            <person name="Fujiyama A."/>
            <person name="Inagaki F."/>
            <person name="Takami H."/>
        </authorList>
    </citation>
    <scope>NUCLEOTIDE SEQUENCE</scope>
    <source>
        <strain evidence="1">Expedition CK06-06</strain>
    </source>
</reference>
<organism evidence="1">
    <name type="scientific">marine sediment metagenome</name>
    <dbReference type="NCBI Taxonomy" id="412755"/>
    <lineage>
        <taxon>unclassified sequences</taxon>
        <taxon>metagenomes</taxon>
        <taxon>ecological metagenomes</taxon>
    </lineage>
</organism>
<name>X0XM38_9ZZZZ</name>
<feature type="non-terminal residue" evidence="1">
    <location>
        <position position="1"/>
    </location>
</feature>
<feature type="non-terminal residue" evidence="1">
    <location>
        <position position="52"/>
    </location>
</feature>
<protein>
    <submittedName>
        <fullName evidence="1">Uncharacterized protein</fullName>
    </submittedName>
</protein>
<gene>
    <name evidence="1" type="ORF">S01H1_85998</name>
</gene>